<evidence type="ECO:0000313" key="2">
    <source>
        <dbReference type="EMBL" id="KAH7309703.1"/>
    </source>
</evidence>
<feature type="signal peptide" evidence="1">
    <location>
        <begin position="1"/>
        <end position="16"/>
    </location>
</feature>
<keyword evidence="3" id="KW-1185">Reference proteome</keyword>
<reference evidence="2" key="1">
    <citation type="journal article" date="2021" name="Nat. Commun.">
        <title>Genetic determinants of endophytism in the Arabidopsis root mycobiome.</title>
        <authorList>
            <person name="Mesny F."/>
            <person name="Miyauchi S."/>
            <person name="Thiergart T."/>
            <person name="Pickel B."/>
            <person name="Atanasova L."/>
            <person name="Karlsson M."/>
            <person name="Huettel B."/>
            <person name="Barry K.W."/>
            <person name="Haridas S."/>
            <person name="Chen C."/>
            <person name="Bauer D."/>
            <person name="Andreopoulos W."/>
            <person name="Pangilinan J."/>
            <person name="LaButti K."/>
            <person name="Riley R."/>
            <person name="Lipzen A."/>
            <person name="Clum A."/>
            <person name="Drula E."/>
            <person name="Henrissat B."/>
            <person name="Kohler A."/>
            <person name="Grigoriev I.V."/>
            <person name="Martin F.M."/>
            <person name="Hacquard S."/>
        </authorList>
    </citation>
    <scope>NUCLEOTIDE SEQUENCE</scope>
    <source>
        <strain evidence="2">MPI-CAGE-CH-0235</strain>
    </source>
</reference>
<keyword evidence="1" id="KW-0732">Signal</keyword>
<comment type="caution">
    <text evidence="2">The sequence shown here is derived from an EMBL/GenBank/DDBJ whole genome shotgun (WGS) entry which is preliminary data.</text>
</comment>
<organism evidence="2 3">
    <name type="scientific">Stachybotrys elegans</name>
    <dbReference type="NCBI Taxonomy" id="80388"/>
    <lineage>
        <taxon>Eukaryota</taxon>
        <taxon>Fungi</taxon>
        <taxon>Dikarya</taxon>
        <taxon>Ascomycota</taxon>
        <taxon>Pezizomycotina</taxon>
        <taxon>Sordariomycetes</taxon>
        <taxon>Hypocreomycetidae</taxon>
        <taxon>Hypocreales</taxon>
        <taxon>Stachybotryaceae</taxon>
        <taxon>Stachybotrys</taxon>
    </lineage>
</organism>
<accession>A0A8K0WLW2</accession>
<dbReference type="OrthoDB" id="5145954at2759"/>
<gene>
    <name evidence="2" type="ORF">B0I35DRAFT_515116</name>
</gene>
<dbReference type="Proteomes" id="UP000813444">
    <property type="component" value="Unassembled WGS sequence"/>
</dbReference>
<feature type="chain" id="PRO_5035433160" evidence="1">
    <location>
        <begin position="17"/>
        <end position="154"/>
    </location>
</feature>
<evidence type="ECO:0000256" key="1">
    <source>
        <dbReference type="SAM" id="SignalP"/>
    </source>
</evidence>
<evidence type="ECO:0000313" key="3">
    <source>
        <dbReference type="Proteomes" id="UP000813444"/>
    </source>
</evidence>
<name>A0A8K0WLW2_9HYPO</name>
<dbReference type="EMBL" id="JAGPNK010000013">
    <property type="protein sequence ID" value="KAH7309703.1"/>
    <property type="molecule type" value="Genomic_DNA"/>
</dbReference>
<proteinExistence type="predicted"/>
<protein>
    <submittedName>
        <fullName evidence="2">Uncharacterized protein</fullName>
    </submittedName>
</protein>
<sequence length="154" mass="16723">MVSFKTIALLATSALAAPVSERQVSLPDDWAWSVEGWEAGCTRTCYYRFNVTIPSIEGVLGAKAFCSGGETNDRFLDCQILSGANNPVAAKLLARPENMTTGFGPQEFAVSFQKSSYEGSPTYNFTAYNSTTYNAVSSPPMDFKMKPTEVFGIL</sequence>
<dbReference type="AlphaFoldDB" id="A0A8K0WLW2"/>